<dbReference type="InterPro" id="IPR049939">
    <property type="entry name" value="NifE-like"/>
</dbReference>
<dbReference type="CDD" id="cd00316">
    <property type="entry name" value="Oxidoreductase_nitrogenase"/>
    <property type="match status" value="1"/>
</dbReference>
<evidence type="ECO:0000259" key="1">
    <source>
        <dbReference type="Pfam" id="PF00148"/>
    </source>
</evidence>
<dbReference type="SUPFAM" id="SSF53807">
    <property type="entry name" value="Helical backbone' metal receptor"/>
    <property type="match status" value="1"/>
</dbReference>
<dbReference type="Proteomes" id="UP000737555">
    <property type="component" value="Unassembled WGS sequence"/>
</dbReference>
<evidence type="ECO:0000313" key="3">
    <source>
        <dbReference type="Proteomes" id="UP000737555"/>
    </source>
</evidence>
<protein>
    <submittedName>
        <fullName evidence="2">Nitrogen fixation protein NifE</fullName>
    </submittedName>
</protein>
<comment type="caution">
    <text evidence="2">The sequence shown here is derived from an EMBL/GenBank/DDBJ whole genome shotgun (WGS) entry which is preliminary data.</text>
</comment>
<feature type="domain" description="Nitrogenase/oxidoreductase component 1" evidence="1">
    <location>
        <begin position="14"/>
        <end position="386"/>
    </location>
</feature>
<gene>
    <name evidence="2" type="ORF">HQQ74_01255</name>
</gene>
<dbReference type="PANTHER" id="PTHR42956">
    <property type="entry name" value="NITROGENASE IRON-MOLYBDENUM COFACTOR BIOSYNTHESIS PROTEIN NIFE"/>
    <property type="match status" value="1"/>
</dbReference>
<reference evidence="2" key="1">
    <citation type="submission" date="2020-05" db="EMBL/GenBank/DDBJ databases">
        <title>The first insight into the ecology of ammonia-tolerant syntrophic propionate oxidizing bacteria.</title>
        <authorList>
            <person name="Singh A."/>
            <person name="Schnurer A."/>
            <person name="Westerholm M."/>
        </authorList>
    </citation>
    <scope>NUCLEOTIDE SEQUENCE</scope>
    <source>
        <strain evidence="2">MAG54</strain>
    </source>
</reference>
<dbReference type="PANTHER" id="PTHR42956:SF1">
    <property type="entry name" value="NITROGENASE IRON-MOLYBDENUM COFACTOR BIOSYNTHESIS PROTEIN NIFE"/>
    <property type="match status" value="1"/>
</dbReference>
<evidence type="ECO:0000313" key="2">
    <source>
        <dbReference type="EMBL" id="NQS77340.1"/>
    </source>
</evidence>
<organism evidence="2 3">
    <name type="scientific">Methanoculleus bourgensis</name>
    <dbReference type="NCBI Taxonomy" id="83986"/>
    <lineage>
        <taxon>Archaea</taxon>
        <taxon>Methanobacteriati</taxon>
        <taxon>Methanobacteriota</taxon>
        <taxon>Stenosarchaea group</taxon>
        <taxon>Methanomicrobia</taxon>
        <taxon>Methanomicrobiales</taxon>
        <taxon>Methanomicrobiaceae</taxon>
        <taxon>Methanoculleus</taxon>
    </lineage>
</organism>
<dbReference type="Gene3D" id="3.40.50.1980">
    <property type="entry name" value="Nitrogenase molybdenum iron protein domain"/>
    <property type="match status" value="3"/>
</dbReference>
<dbReference type="EMBL" id="JABMJE010000009">
    <property type="protein sequence ID" value="NQS77340.1"/>
    <property type="molecule type" value="Genomic_DNA"/>
</dbReference>
<dbReference type="Pfam" id="PF00148">
    <property type="entry name" value="Oxidored_nitro"/>
    <property type="match status" value="1"/>
</dbReference>
<accession>A0A8T7H404</accession>
<dbReference type="GO" id="GO:0016491">
    <property type="term" value="F:oxidoreductase activity"/>
    <property type="evidence" value="ECO:0007669"/>
    <property type="project" value="InterPro"/>
</dbReference>
<dbReference type="AlphaFoldDB" id="A0A8T7H404"/>
<proteinExistence type="predicted"/>
<sequence length="396" mass="42678">MTASRAVRIPRTTCKLFGAIKALATIKRCVVLVHGPKGCVYHINYILGMRGDRPSEIYSTCLDEHDVIFGAEEKLKEAIEELDARLHPDLIAVLSCCVSSIIGEDVVAAAKAASTGARVVGIEAGGFEGDFRTGYSETLCRLVEEFAQEPREVRERSVNLIGLLRAGPDLRELVRILGLIDLQVNAVLTAGATVGDLERLGSAALSIVVCEPAGKEAGELLERICGVPFIIADIPIGYVATLRFLDHVSAALGIVHHVAEEPGIDDACRTALAGRRVAIVSGPTRAISMTLFLAEFDLSPALVIVDFDSDTLARLRDLVGPECEILIEPEQEEIRERLEACRIDLIFGGMLEKALAASLGIEHLDMMHGSQRTLGPAGGEHLIAALTKQRPRRPGW</sequence>
<name>A0A8T7H404_9EURY</name>
<dbReference type="InterPro" id="IPR000510">
    <property type="entry name" value="Nase/OxRdtase_comp1"/>
</dbReference>